<dbReference type="Pfam" id="PF12679">
    <property type="entry name" value="ABC2_membrane_2"/>
    <property type="match status" value="1"/>
</dbReference>
<sequence>MKRSVIWAIAQKDMKMITSNLQIWLPMIILPLMLGVVLPTALLIALKSSDLSSVKGIETFLNVVNQLPSGALQDKFDTLPTTNHKLIYLLTNYTLAPIFLLIPVMVCSLVAANSFVGEKERRTLESLLFAPVTVKELFVAKVLAALLPALALTLATFLIYGVIVDALTYSLFGGLIFPNWNWVVLILWVVPAISLCTILISVLISARVKGFQEAQQLAGVIVLPVVALVVGQGTGLLFLTPLLMGVIGAVLYAVCAVVLPRIAKLNDRELLFERQVH</sequence>
<proteinExistence type="predicted"/>
<keyword evidence="1" id="KW-0472">Membrane</keyword>
<evidence type="ECO:0000256" key="1">
    <source>
        <dbReference type="SAM" id="Phobius"/>
    </source>
</evidence>
<evidence type="ECO:0000313" key="2">
    <source>
        <dbReference type="EMBL" id="MCX7570610.1"/>
    </source>
</evidence>
<dbReference type="RefSeq" id="WP_267151858.1">
    <property type="nucleotide sequence ID" value="NZ_JAPMLT010000005.1"/>
</dbReference>
<protein>
    <submittedName>
        <fullName evidence="2">ABC transporter permease subunit</fullName>
    </submittedName>
</protein>
<accession>A0ABT3X4U9</accession>
<organism evidence="2 3">
    <name type="scientific">Tumebacillus lacus</name>
    <dbReference type="NCBI Taxonomy" id="2995335"/>
    <lineage>
        <taxon>Bacteria</taxon>
        <taxon>Bacillati</taxon>
        <taxon>Bacillota</taxon>
        <taxon>Bacilli</taxon>
        <taxon>Bacillales</taxon>
        <taxon>Alicyclobacillaceae</taxon>
        <taxon>Tumebacillus</taxon>
    </lineage>
</organism>
<feature type="transmembrane region" description="Helical" evidence="1">
    <location>
        <begin position="137"/>
        <end position="163"/>
    </location>
</feature>
<feature type="transmembrane region" description="Helical" evidence="1">
    <location>
        <begin position="183"/>
        <end position="205"/>
    </location>
</feature>
<reference evidence="2 3" key="1">
    <citation type="submission" date="2022-11" db="EMBL/GenBank/DDBJ databases">
        <title>Study of microbial diversity in lake waters.</title>
        <authorList>
            <person name="Zhang J."/>
        </authorList>
    </citation>
    <scope>NUCLEOTIDE SEQUENCE [LARGE SCALE GENOMIC DNA]</scope>
    <source>
        <strain evidence="2 3">DT12</strain>
    </source>
</reference>
<comment type="caution">
    <text evidence="2">The sequence shown here is derived from an EMBL/GenBank/DDBJ whole genome shotgun (WGS) entry which is preliminary data.</text>
</comment>
<dbReference type="PANTHER" id="PTHR43471:SF1">
    <property type="entry name" value="ABC TRANSPORTER PERMEASE PROTEIN NOSY-RELATED"/>
    <property type="match status" value="1"/>
</dbReference>
<evidence type="ECO:0000313" key="3">
    <source>
        <dbReference type="Proteomes" id="UP001208017"/>
    </source>
</evidence>
<keyword evidence="1" id="KW-1133">Transmembrane helix</keyword>
<dbReference type="EMBL" id="JAPMLT010000005">
    <property type="protein sequence ID" value="MCX7570610.1"/>
    <property type="molecule type" value="Genomic_DNA"/>
</dbReference>
<feature type="transmembrane region" description="Helical" evidence="1">
    <location>
        <begin position="217"/>
        <end position="236"/>
    </location>
</feature>
<dbReference type="Proteomes" id="UP001208017">
    <property type="component" value="Unassembled WGS sequence"/>
</dbReference>
<feature type="transmembrane region" description="Helical" evidence="1">
    <location>
        <begin position="21"/>
        <end position="46"/>
    </location>
</feature>
<keyword evidence="1" id="KW-0812">Transmembrane</keyword>
<feature type="transmembrane region" description="Helical" evidence="1">
    <location>
        <begin position="242"/>
        <end position="263"/>
    </location>
</feature>
<gene>
    <name evidence="2" type="ORF">OS242_11605</name>
</gene>
<dbReference type="PANTHER" id="PTHR43471">
    <property type="entry name" value="ABC TRANSPORTER PERMEASE"/>
    <property type="match status" value="1"/>
</dbReference>
<keyword evidence="3" id="KW-1185">Reference proteome</keyword>
<feature type="transmembrane region" description="Helical" evidence="1">
    <location>
        <begin position="95"/>
        <end position="116"/>
    </location>
</feature>
<name>A0ABT3X4U9_9BACL</name>